<accession>A0A2T2ND26</accession>
<feature type="transmembrane region" description="Helical" evidence="5">
    <location>
        <begin position="138"/>
        <end position="157"/>
    </location>
</feature>
<feature type="transmembrane region" description="Helical" evidence="5">
    <location>
        <begin position="318"/>
        <end position="338"/>
    </location>
</feature>
<dbReference type="AlphaFoldDB" id="A0A2T2ND26"/>
<evidence type="ECO:0000256" key="2">
    <source>
        <dbReference type="ARBA" id="ARBA00022692"/>
    </source>
</evidence>
<evidence type="ECO:0000313" key="8">
    <source>
        <dbReference type="Proteomes" id="UP000240883"/>
    </source>
</evidence>
<comment type="subcellular location">
    <subcellularLocation>
        <location evidence="1">Membrane</location>
        <topology evidence="1">Multi-pass membrane protein</topology>
    </subcellularLocation>
</comment>
<feature type="transmembrane region" description="Helical" evidence="5">
    <location>
        <begin position="361"/>
        <end position="380"/>
    </location>
</feature>
<dbReference type="Proteomes" id="UP000240883">
    <property type="component" value="Unassembled WGS sequence"/>
</dbReference>
<feature type="transmembrane region" description="Helical" evidence="5">
    <location>
        <begin position="63"/>
        <end position="81"/>
    </location>
</feature>
<evidence type="ECO:0000256" key="5">
    <source>
        <dbReference type="SAM" id="Phobius"/>
    </source>
</evidence>
<feature type="domain" description="Wax synthase" evidence="6">
    <location>
        <begin position="235"/>
        <end position="314"/>
    </location>
</feature>
<keyword evidence="2 5" id="KW-0812">Transmembrane</keyword>
<organism evidence="7 8">
    <name type="scientific">Corynespora cassiicola Philippines</name>
    <dbReference type="NCBI Taxonomy" id="1448308"/>
    <lineage>
        <taxon>Eukaryota</taxon>
        <taxon>Fungi</taxon>
        <taxon>Dikarya</taxon>
        <taxon>Ascomycota</taxon>
        <taxon>Pezizomycotina</taxon>
        <taxon>Dothideomycetes</taxon>
        <taxon>Pleosporomycetidae</taxon>
        <taxon>Pleosporales</taxon>
        <taxon>Corynesporascaceae</taxon>
        <taxon>Corynespora</taxon>
    </lineage>
</organism>
<evidence type="ECO:0000256" key="1">
    <source>
        <dbReference type="ARBA" id="ARBA00004141"/>
    </source>
</evidence>
<dbReference type="GO" id="GO:0016020">
    <property type="term" value="C:membrane"/>
    <property type="evidence" value="ECO:0007669"/>
    <property type="project" value="UniProtKB-SubCell"/>
</dbReference>
<evidence type="ECO:0000256" key="3">
    <source>
        <dbReference type="ARBA" id="ARBA00022989"/>
    </source>
</evidence>
<dbReference type="OrthoDB" id="1077582at2759"/>
<keyword evidence="3 5" id="KW-1133">Transmembrane helix</keyword>
<name>A0A2T2ND26_CORCC</name>
<evidence type="ECO:0000256" key="4">
    <source>
        <dbReference type="ARBA" id="ARBA00023136"/>
    </source>
</evidence>
<feature type="transmembrane region" description="Helical" evidence="5">
    <location>
        <begin position="203"/>
        <end position="226"/>
    </location>
</feature>
<sequence length="436" mass="49960">MFSLPGSLTPIFYFALSSATFLAAVRLQHFGRLCLAPILLGSAVLSLTTSTRLSWVYPGVASYWNLLQCVWMHHAASVLYIDRFRFPNTCRTTSEAWLLAYKIYNDPQRQLDWPDYLPNRNGQSTSWRKRYVFALLRAAKVTLCWMIQLHVIGPAVISHFRLSADDFAPSRHALFGRLLRPQSESESHFTMREIQFRSVMSVYWIWLAYLMLDGANVVLSIFFVTVARLDAPEEWPPLFGSPWHGSSIRGFWGKFWHRLAGPSCASSAKLITHHFLRLESPSRGEKMIVAFWTFFVSGVIHAVADWQGGETVMPAGELQFWLSNFAAGAIEVLFMTAAKRLLRNKNGMFARSLQFQATRKIIGFIWVFAFFFWAVPAWQYPKFYEALKPLTYDTTGIHLFSNLGTTLTFVSLSPPSVKLYYVSQDFRLENPEHRSA</sequence>
<feature type="transmembrane region" description="Helical" evidence="5">
    <location>
        <begin position="6"/>
        <end position="27"/>
    </location>
</feature>
<gene>
    <name evidence="7" type="ORF">BS50DRAFT_612528</name>
</gene>
<dbReference type="Pfam" id="PF13813">
    <property type="entry name" value="MBOAT_2"/>
    <property type="match status" value="1"/>
</dbReference>
<protein>
    <recommendedName>
        <fullName evidence="6">Wax synthase domain-containing protein</fullName>
    </recommendedName>
</protein>
<reference evidence="7 8" key="1">
    <citation type="journal article" date="2018" name="Front. Microbiol.">
        <title>Genome-Wide Analysis of Corynespora cassiicola Leaf Fall Disease Putative Effectors.</title>
        <authorList>
            <person name="Lopez D."/>
            <person name="Ribeiro S."/>
            <person name="Label P."/>
            <person name="Fumanal B."/>
            <person name="Venisse J.S."/>
            <person name="Kohler A."/>
            <person name="de Oliveira R.R."/>
            <person name="Labutti K."/>
            <person name="Lipzen A."/>
            <person name="Lail K."/>
            <person name="Bauer D."/>
            <person name="Ohm R.A."/>
            <person name="Barry K.W."/>
            <person name="Spatafora J."/>
            <person name="Grigoriev I.V."/>
            <person name="Martin F.M."/>
            <person name="Pujade-Renaud V."/>
        </authorList>
    </citation>
    <scope>NUCLEOTIDE SEQUENCE [LARGE SCALE GENOMIC DNA]</scope>
    <source>
        <strain evidence="7 8">Philippines</strain>
    </source>
</reference>
<evidence type="ECO:0000259" key="6">
    <source>
        <dbReference type="Pfam" id="PF13813"/>
    </source>
</evidence>
<evidence type="ECO:0000313" key="7">
    <source>
        <dbReference type="EMBL" id="PSN63280.1"/>
    </source>
</evidence>
<feature type="transmembrane region" description="Helical" evidence="5">
    <location>
        <begin position="287"/>
        <end position="306"/>
    </location>
</feature>
<dbReference type="EMBL" id="KZ678140">
    <property type="protein sequence ID" value="PSN63280.1"/>
    <property type="molecule type" value="Genomic_DNA"/>
</dbReference>
<keyword evidence="8" id="KW-1185">Reference proteome</keyword>
<feature type="transmembrane region" description="Helical" evidence="5">
    <location>
        <begin position="34"/>
        <end position="57"/>
    </location>
</feature>
<keyword evidence="4 5" id="KW-0472">Membrane</keyword>
<proteinExistence type="predicted"/>
<dbReference type="InterPro" id="IPR032805">
    <property type="entry name" value="Wax_synthase_dom"/>
</dbReference>